<keyword evidence="5" id="KW-0812">Transmembrane</keyword>
<reference evidence="10 11" key="1">
    <citation type="submission" date="2017-08" db="EMBL/GenBank/DDBJ databases">
        <authorList>
            <person name="de Groot N.N."/>
        </authorList>
    </citation>
    <scope>NUCLEOTIDE SEQUENCE [LARGE SCALE GENOMIC DNA]</scope>
    <source>
        <strain evidence="10 11">HM2</strain>
    </source>
</reference>
<evidence type="ECO:0000256" key="4">
    <source>
        <dbReference type="ARBA" id="ARBA00022452"/>
    </source>
</evidence>
<dbReference type="SUPFAM" id="SSF56954">
    <property type="entry name" value="Outer membrane efflux proteins (OEP)"/>
    <property type="match status" value="1"/>
</dbReference>
<sequence length="531" mass="58424">MKRYFAFILSGCVAANATALSLQDALDMAMANNSKIKAEKAKVDIAQSGEDEAFARFLPTVSLSAGITKINDPINIDLGRLSDVAGAAAYSKAYIDAYNKASAGYKQAYEGAYAKTGNEAQAKAYAENALKEKLGTGSPETFAQQTAEKYGSAAENADFNMKVQDDWFFNARLSVVWPIFTGLKIYSAYDAAKENVNARKAEFEMAQNTVLMDVATKYFTLRLCEELVGMRETTKKDLEEHLNRSKKLEEGGQISKTERLRAEVALAEAENAYEDALRDQSLARMALASLLHTDTSLTATTPVESPEGIRSMDEFKALAVEKHPGLRQLRIERKRNQNAIRAARADYFPTVALFGYKELYTRDLTILEPEWAIGAKMQWDIFKGGDTRAKVSSAKAMDRSLGSLEEETIDNLKLLVEKRWRELEHAKGRLASLVKTRELAVEALRSQNKAYEAGLATGLEVVDAELALSRLQVADIKAHYDAVIAWLGLLEAAGEVSTAGTVLVSKQLVVEKPVATESAQPVEQNLETENK</sequence>
<evidence type="ECO:0000313" key="11">
    <source>
        <dbReference type="Proteomes" id="UP000255423"/>
    </source>
</evidence>
<dbReference type="EMBL" id="UHJL01000002">
    <property type="protein sequence ID" value="SUQ24148.1"/>
    <property type="molecule type" value="Genomic_DNA"/>
</dbReference>
<evidence type="ECO:0000313" key="10">
    <source>
        <dbReference type="EMBL" id="SUQ24148.1"/>
    </source>
</evidence>
<evidence type="ECO:0000256" key="1">
    <source>
        <dbReference type="ARBA" id="ARBA00004442"/>
    </source>
</evidence>
<keyword evidence="7" id="KW-0998">Cell outer membrane</keyword>
<evidence type="ECO:0000256" key="3">
    <source>
        <dbReference type="ARBA" id="ARBA00022448"/>
    </source>
</evidence>
<keyword evidence="8" id="KW-0175">Coiled coil</keyword>
<dbReference type="InterPro" id="IPR003423">
    <property type="entry name" value="OMP_efflux"/>
</dbReference>
<dbReference type="InterPro" id="IPR051906">
    <property type="entry name" value="TolC-like"/>
</dbReference>
<dbReference type="Proteomes" id="UP000255423">
    <property type="component" value="Unassembled WGS sequence"/>
</dbReference>
<name>A0A380S5X8_FIBSU</name>
<comment type="subcellular location">
    <subcellularLocation>
        <location evidence="1">Cell outer membrane</location>
    </subcellularLocation>
</comment>
<accession>A0A380S5X8</accession>
<dbReference type="Pfam" id="PF02321">
    <property type="entry name" value="OEP"/>
    <property type="match status" value="2"/>
</dbReference>
<gene>
    <name evidence="10" type="ORF">SAMN05661053_1541</name>
</gene>
<evidence type="ECO:0000256" key="2">
    <source>
        <dbReference type="ARBA" id="ARBA00007613"/>
    </source>
</evidence>
<keyword evidence="4" id="KW-1134">Transmembrane beta strand</keyword>
<evidence type="ECO:0000256" key="5">
    <source>
        <dbReference type="ARBA" id="ARBA00022692"/>
    </source>
</evidence>
<keyword evidence="6" id="KW-0472">Membrane</keyword>
<evidence type="ECO:0000256" key="6">
    <source>
        <dbReference type="ARBA" id="ARBA00023136"/>
    </source>
</evidence>
<proteinExistence type="inferred from homology"/>
<evidence type="ECO:0000256" key="7">
    <source>
        <dbReference type="ARBA" id="ARBA00023237"/>
    </source>
</evidence>
<evidence type="ECO:0000256" key="8">
    <source>
        <dbReference type="SAM" id="Coils"/>
    </source>
</evidence>
<keyword evidence="3" id="KW-0813">Transport</keyword>
<dbReference type="GO" id="GO:0009279">
    <property type="term" value="C:cell outer membrane"/>
    <property type="evidence" value="ECO:0007669"/>
    <property type="project" value="UniProtKB-SubCell"/>
</dbReference>
<organism evidence="10 11">
    <name type="scientific">Fibrobacter succinogenes</name>
    <name type="common">Bacteroides succinogenes</name>
    <dbReference type="NCBI Taxonomy" id="833"/>
    <lineage>
        <taxon>Bacteria</taxon>
        <taxon>Pseudomonadati</taxon>
        <taxon>Fibrobacterota</taxon>
        <taxon>Fibrobacteria</taxon>
        <taxon>Fibrobacterales</taxon>
        <taxon>Fibrobacteraceae</taxon>
        <taxon>Fibrobacter</taxon>
    </lineage>
</organism>
<feature type="chain" id="PRO_5016740107" evidence="9">
    <location>
        <begin position="20"/>
        <end position="531"/>
    </location>
</feature>
<evidence type="ECO:0000256" key="9">
    <source>
        <dbReference type="SAM" id="SignalP"/>
    </source>
</evidence>
<dbReference type="GO" id="GO:0015562">
    <property type="term" value="F:efflux transmembrane transporter activity"/>
    <property type="evidence" value="ECO:0007669"/>
    <property type="project" value="InterPro"/>
</dbReference>
<keyword evidence="9" id="KW-0732">Signal</keyword>
<feature type="signal peptide" evidence="9">
    <location>
        <begin position="1"/>
        <end position="19"/>
    </location>
</feature>
<comment type="similarity">
    <text evidence="2">Belongs to the outer membrane factor (OMF) (TC 1.B.17) family.</text>
</comment>
<dbReference type="AlphaFoldDB" id="A0A380S5X8"/>
<dbReference type="Gene3D" id="1.20.1600.10">
    <property type="entry name" value="Outer membrane efflux proteins (OEP)"/>
    <property type="match status" value="1"/>
</dbReference>
<dbReference type="GO" id="GO:1990281">
    <property type="term" value="C:efflux pump complex"/>
    <property type="evidence" value="ECO:0007669"/>
    <property type="project" value="TreeGrafter"/>
</dbReference>
<dbReference type="GO" id="GO:0015288">
    <property type="term" value="F:porin activity"/>
    <property type="evidence" value="ECO:0007669"/>
    <property type="project" value="TreeGrafter"/>
</dbReference>
<dbReference type="RefSeq" id="WP_109572715.1">
    <property type="nucleotide sequence ID" value="NZ_UHJL01000002.1"/>
</dbReference>
<protein>
    <submittedName>
        <fullName evidence="10">Outer membrane protein TolC</fullName>
    </submittedName>
</protein>
<dbReference type="PANTHER" id="PTHR30026">
    <property type="entry name" value="OUTER MEMBRANE PROTEIN TOLC"/>
    <property type="match status" value="1"/>
</dbReference>
<dbReference type="PANTHER" id="PTHR30026:SF5">
    <property type="entry name" value="ABC-TYPE EFFLUX SYSTEM SECRETIN COMPONENT"/>
    <property type="match status" value="1"/>
</dbReference>
<feature type="coiled-coil region" evidence="8">
    <location>
        <begin position="231"/>
        <end position="279"/>
    </location>
</feature>